<evidence type="ECO:0000313" key="2">
    <source>
        <dbReference type="EMBL" id="KDR69296.1"/>
    </source>
</evidence>
<dbReference type="InterPro" id="IPR059179">
    <property type="entry name" value="MLKL-like_MCAfunc"/>
</dbReference>
<proteinExistence type="predicted"/>
<reference evidence="3" key="1">
    <citation type="journal article" date="2014" name="Proc. Natl. Acad. Sci. U.S.A.">
        <title>Extensive sampling of basidiomycete genomes demonstrates inadequacy of the white-rot/brown-rot paradigm for wood decay fungi.</title>
        <authorList>
            <person name="Riley R."/>
            <person name="Salamov A.A."/>
            <person name="Brown D.W."/>
            <person name="Nagy L.G."/>
            <person name="Floudas D."/>
            <person name="Held B.W."/>
            <person name="Levasseur A."/>
            <person name="Lombard V."/>
            <person name="Morin E."/>
            <person name="Otillar R."/>
            <person name="Lindquist E.A."/>
            <person name="Sun H."/>
            <person name="LaButti K.M."/>
            <person name="Schmutz J."/>
            <person name="Jabbour D."/>
            <person name="Luo H."/>
            <person name="Baker S.E."/>
            <person name="Pisabarro A.G."/>
            <person name="Walton J.D."/>
            <person name="Blanchette R.A."/>
            <person name="Henrissat B."/>
            <person name="Martin F."/>
            <person name="Cullen D."/>
            <person name="Hibbett D.S."/>
            <person name="Grigoriev I.V."/>
        </authorList>
    </citation>
    <scope>NUCLEOTIDE SEQUENCE [LARGE SCALE GENOMIC DNA]</scope>
    <source>
        <strain evidence="3">CBS 339.88</strain>
    </source>
</reference>
<protein>
    <submittedName>
        <fullName evidence="2">Uncharacterized protein</fullName>
    </submittedName>
</protein>
<dbReference type="HOGENOM" id="CLU_1049901_0_0_1"/>
<name>A0A067SEG5_GALM3</name>
<dbReference type="CDD" id="cd21037">
    <property type="entry name" value="MLKL_NTD"/>
    <property type="match status" value="1"/>
</dbReference>
<feature type="region of interest" description="Disordered" evidence="1">
    <location>
        <begin position="1"/>
        <end position="23"/>
    </location>
</feature>
<dbReference type="STRING" id="685588.A0A067SEG5"/>
<dbReference type="EMBL" id="KL142403">
    <property type="protein sequence ID" value="KDR69296.1"/>
    <property type="molecule type" value="Genomic_DNA"/>
</dbReference>
<dbReference type="OrthoDB" id="192148at2759"/>
<organism evidence="2 3">
    <name type="scientific">Galerina marginata (strain CBS 339.88)</name>
    <dbReference type="NCBI Taxonomy" id="685588"/>
    <lineage>
        <taxon>Eukaryota</taxon>
        <taxon>Fungi</taxon>
        <taxon>Dikarya</taxon>
        <taxon>Basidiomycota</taxon>
        <taxon>Agaricomycotina</taxon>
        <taxon>Agaricomycetes</taxon>
        <taxon>Agaricomycetidae</taxon>
        <taxon>Agaricales</taxon>
        <taxon>Agaricineae</taxon>
        <taxon>Strophariaceae</taxon>
        <taxon>Galerina</taxon>
    </lineage>
</organism>
<accession>A0A067SEG5</accession>
<gene>
    <name evidence="2" type="ORF">GALMADRAFT_145683</name>
</gene>
<evidence type="ECO:0000313" key="3">
    <source>
        <dbReference type="Proteomes" id="UP000027222"/>
    </source>
</evidence>
<sequence length="265" mass="28575">MDPVDAPSSPSAPADPLSSSDSTADQIIDGVIGVLETLTKGSGVPFLEPAINLALGLVKLVQKTKQITSLYRKLAEDACNIVYCIYCECTILLAASKEIPMVLLRHVDKLMFTMKEIKAKCDEMVSRSWIYKALASSRDTAIVRRLRDDLNSALKIFNMESLISISQAVQYSAERLAQLQELNTAPVTVNNLSANVALNVTGRNVATLVNSGVAIINSGNTNYIQAGNYDVNGFGSAFEHGLDTIFSTSGQIEGDSVHSVTVWND</sequence>
<evidence type="ECO:0000256" key="1">
    <source>
        <dbReference type="SAM" id="MobiDB-lite"/>
    </source>
</evidence>
<dbReference type="Proteomes" id="UP000027222">
    <property type="component" value="Unassembled WGS sequence"/>
</dbReference>
<dbReference type="AlphaFoldDB" id="A0A067SEG5"/>
<keyword evidence="3" id="KW-1185">Reference proteome</keyword>